<feature type="region of interest" description="Disordered" evidence="1">
    <location>
        <begin position="1"/>
        <end position="34"/>
    </location>
</feature>
<evidence type="ECO:0000313" key="3">
    <source>
        <dbReference type="Proteomes" id="UP000299102"/>
    </source>
</evidence>
<evidence type="ECO:0000256" key="1">
    <source>
        <dbReference type="SAM" id="MobiDB-lite"/>
    </source>
</evidence>
<proteinExistence type="predicted"/>
<accession>A0A4C1YNU1</accession>
<protein>
    <submittedName>
        <fullName evidence="2">Uncharacterized protein</fullName>
    </submittedName>
</protein>
<evidence type="ECO:0000313" key="2">
    <source>
        <dbReference type="EMBL" id="GBP76572.1"/>
    </source>
</evidence>
<feature type="compositionally biased region" description="Basic and acidic residues" evidence="1">
    <location>
        <begin position="1"/>
        <end position="13"/>
    </location>
</feature>
<organism evidence="2 3">
    <name type="scientific">Eumeta variegata</name>
    <name type="common">Bagworm moth</name>
    <name type="synonym">Eumeta japonica</name>
    <dbReference type="NCBI Taxonomy" id="151549"/>
    <lineage>
        <taxon>Eukaryota</taxon>
        <taxon>Metazoa</taxon>
        <taxon>Ecdysozoa</taxon>
        <taxon>Arthropoda</taxon>
        <taxon>Hexapoda</taxon>
        <taxon>Insecta</taxon>
        <taxon>Pterygota</taxon>
        <taxon>Neoptera</taxon>
        <taxon>Endopterygota</taxon>
        <taxon>Lepidoptera</taxon>
        <taxon>Glossata</taxon>
        <taxon>Ditrysia</taxon>
        <taxon>Tineoidea</taxon>
        <taxon>Psychidae</taxon>
        <taxon>Oiketicinae</taxon>
        <taxon>Eumeta</taxon>
    </lineage>
</organism>
<dbReference type="EMBL" id="BGZK01001294">
    <property type="protein sequence ID" value="GBP76572.1"/>
    <property type="molecule type" value="Genomic_DNA"/>
</dbReference>
<dbReference type="Proteomes" id="UP000299102">
    <property type="component" value="Unassembled WGS sequence"/>
</dbReference>
<dbReference type="AlphaFoldDB" id="A0A4C1YNU1"/>
<keyword evidence="3" id="KW-1185">Reference proteome</keyword>
<reference evidence="2 3" key="1">
    <citation type="journal article" date="2019" name="Commun. Biol.">
        <title>The bagworm genome reveals a unique fibroin gene that provides high tensile strength.</title>
        <authorList>
            <person name="Kono N."/>
            <person name="Nakamura H."/>
            <person name="Ohtoshi R."/>
            <person name="Tomita M."/>
            <person name="Numata K."/>
            <person name="Arakawa K."/>
        </authorList>
    </citation>
    <scope>NUCLEOTIDE SEQUENCE [LARGE SCALE GENOMIC DNA]</scope>
</reference>
<sequence>MHLEDAVRSDNRSRRVRRRAAGVSAGRDSGGGRRTDICGGNDRSFVPAMFCLSARISHNRAFFLIEKGFTLIPEVGFGRGLPTAVAVTSAVTTFISDELNVLSEVRIKRSLGTPGACRTASSSETRYYRQQTDDNRNALNPENVAAFLTTPAAGIDFDAKKYQTVICQQLFGYSGITPRPIDGTKWDMDTNVLRRGGDAPARRPLITIK</sequence>
<name>A0A4C1YNU1_EUMVA</name>
<gene>
    <name evidence="2" type="ORF">EVAR_58088_1</name>
</gene>
<comment type="caution">
    <text evidence="2">The sequence shown here is derived from an EMBL/GenBank/DDBJ whole genome shotgun (WGS) entry which is preliminary data.</text>
</comment>